<comment type="similarity">
    <text evidence="1">Belongs to the peptidase S33 family.</text>
</comment>
<gene>
    <name evidence="5" type="ORF">GCM10009777_21960</name>
</gene>
<protein>
    <submittedName>
        <fullName evidence="5">Epoxide hydrolase</fullName>
    </submittedName>
</protein>
<proteinExistence type="inferred from homology"/>
<keyword evidence="6" id="KW-1185">Reference proteome</keyword>
<dbReference type="InterPro" id="IPR016292">
    <property type="entry name" value="Epoxide_hydrolase"/>
</dbReference>
<evidence type="ECO:0000313" key="5">
    <source>
        <dbReference type="EMBL" id="GAA1987298.1"/>
    </source>
</evidence>
<evidence type="ECO:0000256" key="1">
    <source>
        <dbReference type="ARBA" id="ARBA00010088"/>
    </source>
</evidence>
<dbReference type="Proteomes" id="UP001500326">
    <property type="component" value="Unassembled WGS sequence"/>
</dbReference>
<evidence type="ECO:0000256" key="3">
    <source>
        <dbReference type="ARBA" id="ARBA00022801"/>
    </source>
</evidence>
<dbReference type="PANTHER" id="PTHR21661:SF35">
    <property type="entry name" value="EPOXIDE HYDROLASE"/>
    <property type="match status" value="1"/>
</dbReference>
<sequence length="373" mass="41225">MNDIQPFSIAVEDADLDDLRDRLARTRWSDESPADGRERGIRAAELRELADAWRSDYDWRAHEERLNRIPQFVTEIDGQRVHFLHARCDREDAPALLLTHGFPSSNVEFARLVDLLTDPSNGPAFHVVAPSLPGYGFSTPLSGAGWSMGRIADAWIELMRRLGYRRYGVHGGDIGAGVSGMVASRDPEHVVGIHVVTDPMTAASAATFIPGMADSLDASDPIDQLILERMAAFRNDASGYLAIQNTRPQTIGYGLTDSPTFLLAWIVEKLQEWTDVDLDPELILTLVSVAWFGRAGASAAHTLYDQAHSSEWGGPVTVPQSFTVFGADETVRRVMRSPEDARWVEFGNGQHFPAMELPEVLAEDVQAFFGPLR</sequence>
<dbReference type="InterPro" id="IPR010497">
    <property type="entry name" value="Epoxide_hydro_N"/>
</dbReference>
<keyword evidence="3 5" id="KW-0378">Hydrolase</keyword>
<dbReference type="PRINTS" id="PR00412">
    <property type="entry name" value="EPOXHYDRLASE"/>
</dbReference>
<comment type="caution">
    <text evidence="5">The sequence shown here is derived from an EMBL/GenBank/DDBJ whole genome shotgun (WGS) entry which is preliminary data.</text>
</comment>
<dbReference type="EMBL" id="BAAAOH010000001">
    <property type="protein sequence ID" value="GAA1987298.1"/>
    <property type="molecule type" value="Genomic_DNA"/>
</dbReference>
<dbReference type="PIRSF" id="PIRSF001112">
    <property type="entry name" value="Epoxide_hydrolase"/>
    <property type="match status" value="1"/>
</dbReference>
<evidence type="ECO:0000256" key="2">
    <source>
        <dbReference type="ARBA" id="ARBA00022797"/>
    </source>
</evidence>
<keyword evidence="2" id="KW-0058">Aromatic hydrocarbons catabolism</keyword>
<name>A0ABP5DW09_9MICO</name>
<dbReference type="SUPFAM" id="SSF53474">
    <property type="entry name" value="alpha/beta-Hydrolases"/>
    <property type="match status" value="1"/>
</dbReference>
<feature type="domain" description="Epoxide hydrolase N-terminal" evidence="4">
    <location>
        <begin position="4"/>
        <end position="109"/>
    </location>
</feature>
<accession>A0ABP5DW09</accession>
<dbReference type="Gene3D" id="3.40.50.1820">
    <property type="entry name" value="alpha/beta hydrolase"/>
    <property type="match status" value="1"/>
</dbReference>
<dbReference type="GO" id="GO:0016787">
    <property type="term" value="F:hydrolase activity"/>
    <property type="evidence" value="ECO:0007669"/>
    <property type="project" value="UniProtKB-KW"/>
</dbReference>
<dbReference type="RefSeq" id="WP_344061801.1">
    <property type="nucleotide sequence ID" value="NZ_BAAAOH010000001.1"/>
</dbReference>
<dbReference type="InterPro" id="IPR029058">
    <property type="entry name" value="AB_hydrolase_fold"/>
</dbReference>
<reference evidence="6" key="1">
    <citation type="journal article" date="2019" name="Int. J. Syst. Evol. Microbiol.">
        <title>The Global Catalogue of Microorganisms (GCM) 10K type strain sequencing project: providing services to taxonomists for standard genome sequencing and annotation.</title>
        <authorList>
            <consortium name="The Broad Institute Genomics Platform"/>
            <consortium name="The Broad Institute Genome Sequencing Center for Infectious Disease"/>
            <person name="Wu L."/>
            <person name="Ma J."/>
        </authorList>
    </citation>
    <scope>NUCLEOTIDE SEQUENCE [LARGE SCALE GENOMIC DNA]</scope>
    <source>
        <strain evidence="6">JCM 14902</strain>
    </source>
</reference>
<dbReference type="InterPro" id="IPR000639">
    <property type="entry name" value="Epox_hydrolase-like"/>
</dbReference>
<evidence type="ECO:0000313" key="6">
    <source>
        <dbReference type="Proteomes" id="UP001500326"/>
    </source>
</evidence>
<dbReference type="PANTHER" id="PTHR21661">
    <property type="entry name" value="EPOXIDE HYDROLASE 1-RELATED"/>
    <property type="match status" value="1"/>
</dbReference>
<dbReference type="Pfam" id="PF06441">
    <property type="entry name" value="EHN"/>
    <property type="match status" value="1"/>
</dbReference>
<evidence type="ECO:0000259" key="4">
    <source>
        <dbReference type="Pfam" id="PF06441"/>
    </source>
</evidence>
<organism evidence="5 6">
    <name type="scientific">Microbacterium pumilum</name>
    <dbReference type="NCBI Taxonomy" id="344165"/>
    <lineage>
        <taxon>Bacteria</taxon>
        <taxon>Bacillati</taxon>
        <taxon>Actinomycetota</taxon>
        <taxon>Actinomycetes</taxon>
        <taxon>Micrococcales</taxon>
        <taxon>Microbacteriaceae</taxon>
        <taxon>Microbacterium</taxon>
    </lineage>
</organism>